<gene>
    <name evidence="6" type="primary">Cxcl8_2</name>
    <name evidence="6" type="ORF">HORVUL_R06066</name>
</gene>
<evidence type="ECO:0000256" key="3">
    <source>
        <dbReference type="ARBA" id="ARBA00022514"/>
    </source>
</evidence>
<feature type="non-terminal residue" evidence="6">
    <location>
        <position position="96"/>
    </location>
</feature>
<dbReference type="GO" id="GO:0006955">
    <property type="term" value="P:immune response"/>
    <property type="evidence" value="ECO:0007669"/>
    <property type="project" value="InterPro"/>
</dbReference>
<dbReference type="InterPro" id="IPR033899">
    <property type="entry name" value="CXC_Chemokine_domain"/>
</dbReference>
<evidence type="ECO:0000259" key="5">
    <source>
        <dbReference type="SMART" id="SM00199"/>
    </source>
</evidence>
<feature type="domain" description="Chemokine interleukin-8-like" evidence="5">
    <location>
        <begin position="32"/>
        <end position="93"/>
    </location>
</feature>
<evidence type="ECO:0000313" key="6">
    <source>
        <dbReference type="EMBL" id="NXU63159.1"/>
    </source>
</evidence>
<dbReference type="GO" id="GO:0008009">
    <property type="term" value="F:chemokine activity"/>
    <property type="evidence" value="ECO:0007669"/>
    <property type="project" value="InterPro"/>
</dbReference>
<dbReference type="EMBL" id="VZUA01050709">
    <property type="protein sequence ID" value="NXU63159.1"/>
    <property type="molecule type" value="Genomic_DNA"/>
</dbReference>
<evidence type="ECO:0000256" key="2">
    <source>
        <dbReference type="ARBA" id="ARBA00010665"/>
    </source>
</evidence>
<accession>A0A7L3M995</accession>
<dbReference type="GO" id="GO:0006952">
    <property type="term" value="P:defense response"/>
    <property type="evidence" value="ECO:0007669"/>
    <property type="project" value="InterPro"/>
</dbReference>
<reference evidence="6 7" key="1">
    <citation type="submission" date="2019-09" db="EMBL/GenBank/DDBJ databases">
        <title>Bird 10,000 Genomes (B10K) Project - Family phase.</title>
        <authorList>
            <person name="Zhang G."/>
        </authorList>
    </citation>
    <scope>NUCLEOTIDE SEQUENCE [LARGE SCALE GENOMIC DNA]</scope>
    <source>
        <strain evidence="6">B10K-DU-029-69</strain>
        <tissue evidence="6">Muscle</tissue>
    </source>
</reference>
<protein>
    <submittedName>
        <fullName evidence="6">IL8 protein</fullName>
    </submittedName>
</protein>
<dbReference type="FunFam" id="2.40.50.40:FF:000004">
    <property type="entry name" value="C-X-C motif chemokine"/>
    <property type="match status" value="1"/>
</dbReference>
<keyword evidence="4" id="KW-0964">Secreted</keyword>
<evidence type="ECO:0000313" key="7">
    <source>
        <dbReference type="Proteomes" id="UP000558460"/>
    </source>
</evidence>
<dbReference type="Proteomes" id="UP000558460">
    <property type="component" value="Unassembled WGS sequence"/>
</dbReference>
<dbReference type="OrthoDB" id="9937393at2759"/>
<dbReference type="Gene3D" id="2.40.50.40">
    <property type="match status" value="1"/>
</dbReference>
<evidence type="ECO:0000256" key="1">
    <source>
        <dbReference type="ARBA" id="ARBA00004613"/>
    </source>
</evidence>
<feature type="non-terminal residue" evidence="6">
    <location>
        <position position="1"/>
    </location>
</feature>
<proteinExistence type="inferred from homology"/>
<keyword evidence="3" id="KW-0202">Cytokine</keyword>
<comment type="similarity">
    <text evidence="2">Belongs to the intercrine alpha (chemokine CxC) family.</text>
</comment>
<dbReference type="InterPro" id="IPR036048">
    <property type="entry name" value="Interleukin_8-like_sf"/>
</dbReference>
<comment type="caution">
    <text evidence="6">The sequence shown here is derived from an EMBL/GenBank/DDBJ whole genome shotgun (WGS) entry which is preliminary data.</text>
</comment>
<dbReference type="PRINTS" id="PR00437">
    <property type="entry name" value="SMALLCYTKCXC"/>
</dbReference>
<keyword evidence="7" id="KW-1185">Reference proteome</keyword>
<dbReference type="InterPro" id="IPR001811">
    <property type="entry name" value="Chemokine_IL8-like_dom"/>
</dbReference>
<dbReference type="GO" id="GO:0005615">
    <property type="term" value="C:extracellular space"/>
    <property type="evidence" value="ECO:0007669"/>
    <property type="project" value="UniProtKB-KW"/>
</dbReference>
<dbReference type="SMART" id="SM00199">
    <property type="entry name" value="SCY"/>
    <property type="match status" value="1"/>
</dbReference>
<dbReference type="PRINTS" id="PR00436">
    <property type="entry name" value="INTERLEUKIN8"/>
</dbReference>
<sequence>ASGEEIKRFFMYLDITEFCSTGKALKKTDERGSQCQCISTHSKFIPPKTIQDVRLSQRGLHCKNVEIIATLKDGREVCVEPTAPWVQLTVKALLPR</sequence>
<dbReference type="InterPro" id="IPR039809">
    <property type="entry name" value="Chemokine_b/g/d"/>
</dbReference>
<evidence type="ECO:0000256" key="4">
    <source>
        <dbReference type="ARBA" id="ARBA00022525"/>
    </source>
</evidence>
<name>A0A7L3M995_9PASS</name>
<dbReference type="PANTHER" id="PTHR12015">
    <property type="entry name" value="SMALL INDUCIBLE CYTOKINE A"/>
    <property type="match status" value="1"/>
</dbReference>
<dbReference type="PANTHER" id="PTHR12015:SF198">
    <property type="entry name" value="PLATELET BASIC PROTEIN"/>
    <property type="match status" value="1"/>
</dbReference>
<dbReference type="Pfam" id="PF00048">
    <property type="entry name" value="IL8"/>
    <property type="match status" value="1"/>
</dbReference>
<dbReference type="AlphaFoldDB" id="A0A7L3M995"/>
<organism evidence="6 7">
    <name type="scientific">Horornis vulcanius</name>
    <dbReference type="NCBI Taxonomy" id="2585811"/>
    <lineage>
        <taxon>Eukaryota</taxon>
        <taxon>Metazoa</taxon>
        <taxon>Chordata</taxon>
        <taxon>Craniata</taxon>
        <taxon>Vertebrata</taxon>
        <taxon>Euteleostomi</taxon>
        <taxon>Archelosauria</taxon>
        <taxon>Archosauria</taxon>
        <taxon>Dinosauria</taxon>
        <taxon>Saurischia</taxon>
        <taxon>Theropoda</taxon>
        <taxon>Coelurosauria</taxon>
        <taxon>Aves</taxon>
        <taxon>Neognathae</taxon>
        <taxon>Neoaves</taxon>
        <taxon>Telluraves</taxon>
        <taxon>Australaves</taxon>
        <taxon>Passeriformes</taxon>
        <taxon>Sylvioidea</taxon>
        <taxon>Scotocercidae</taxon>
        <taxon>Horornis</taxon>
    </lineage>
</organism>
<dbReference type="SUPFAM" id="SSF54117">
    <property type="entry name" value="Interleukin 8-like chemokines"/>
    <property type="match status" value="1"/>
</dbReference>
<comment type="subcellular location">
    <subcellularLocation>
        <location evidence="1">Secreted</location>
    </subcellularLocation>
</comment>
<dbReference type="CDD" id="cd00273">
    <property type="entry name" value="Chemokine_CXC"/>
    <property type="match status" value="1"/>
</dbReference>
<dbReference type="InterPro" id="IPR001089">
    <property type="entry name" value="Chemokine_CXC"/>
</dbReference>